<feature type="domain" description="ABC transporter" evidence="9">
    <location>
        <begin position="252"/>
        <end position="496"/>
    </location>
</feature>
<proteinExistence type="predicted"/>
<dbReference type="PANTHER" id="PTHR43790">
    <property type="entry name" value="CARBOHYDRATE TRANSPORT ATP-BINDING PROTEIN MG119-RELATED"/>
    <property type="match status" value="1"/>
</dbReference>
<organism evidence="10 11">
    <name type="scientific">Kribbella steppae</name>
    <dbReference type="NCBI Taxonomy" id="2512223"/>
    <lineage>
        <taxon>Bacteria</taxon>
        <taxon>Bacillati</taxon>
        <taxon>Actinomycetota</taxon>
        <taxon>Actinomycetes</taxon>
        <taxon>Propionibacteriales</taxon>
        <taxon>Kribbellaceae</taxon>
        <taxon>Kribbella</taxon>
    </lineage>
</organism>
<dbReference type="CDD" id="cd03215">
    <property type="entry name" value="ABC_Carb_Monos_II"/>
    <property type="match status" value="1"/>
</dbReference>
<keyword evidence="6 10" id="KW-0067">ATP-binding</keyword>
<keyword evidence="11" id="KW-1185">Reference proteome</keyword>
<dbReference type="GO" id="GO:0005886">
    <property type="term" value="C:plasma membrane"/>
    <property type="evidence" value="ECO:0007669"/>
    <property type="project" value="UniProtKB-SubCell"/>
</dbReference>
<evidence type="ECO:0000259" key="9">
    <source>
        <dbReference type="PROSITE" id="PS50893"/>
    </source>
</evidence>
<evidence type="ECO:0000256" key="6">
    <source>
        <dbReference type="ARBA" id="ARBA00022840"/>
    </source>
</evidence>
<dbReference type="InterPro" id="IPR027417">
    <property type="entry name" value="P-loop_NTPase"/>
</dbReference>
<dbReference type="InterPro" id="IPR017871">
    <property type="entry name" value="ABC_transporter-like_CS"/>
</dbReference>
<protein>
    <submittedName>
        <fullName evidence="10">Simple sugar transport system ATP-binding protein</fullName>
    </submittedName>
</protein>
<feature type="domain" description="ABC transporter" evidence="9">
    <location>
        <begin position="3"/>
        <end position="235"/>
    </location>
</feature>
<keyword evidence="4" id="KW-0677">Repeat</keyword>
<dbReference type="GO" id="GO:0005524">
    <property type="term" value="F:ATP binding"/>
    <property type="evidence" value="ECO:0007669"/>
    <property type="project" value="UniProtKB-KW"/>
</dbReference>
<dbReference type="InterPro" id="IPR050107">
    <property type="entry name" value="ABC_carbohydrate_import_ATPase"/>
</dbReference>
<evidence type="ECO:0000256" key="5">
    <source>
        <dbReference type="ARBA" id="ARBA00022741"/>
    </source>
</evidence>
<reference evidence="10 11" key="1">
    <citation type="journal article" date="2015" name="Stand. Genomic Sci.">
        <title>Genomic Encyclopedia of Bacterial and Archaeal Type Strains, Phase III: the genomes of soil and plant-associated and newly described type strains.</title>
        <authorList>
            <person name="Whitman W.B."/>
            <person name="Woyke T."/>
            <person name="Klenk H.P."/>
            <person name="Zhou Y."/>
            <person name="Lilburn T.G."/>
            <person name="Beck B.J."/>
            <person name="De Vos P."/>
            <person name="Vandamme P."/>
            <person name="Eisen J.A."/>
            <person name="Garrity G."/>
            <person name="Hugenholtz P."/>
            <person name="Kyrpides N.C."/>
        </authorList>
    </citation>
    <scope>NUCLEOTIDE SEQUENCE [LARGE SCALE GENOMIC DNA]</scope>
    <source>
        <strain evidence="10 11">VKM Ac-2572</strain>
    </source>
</reference>
<dbReference type="Gene3D" id="3.40.50.300">
    <property type="entry name" value="P-loop containing nucleotide triphosphate hydrolases"/>
    <property type="match status" value="2"/>
</dbReference>
<dbReference type="CDD" id="cd03216">
    <property type="entry name" value="ABC_Carb_Monos_I"/>
    <property type="match status" value="1"/>
</dbReference>
<evidence type="ECO:0000313" key="10">
    <source>
        <dbReference type="EMBL" id="TCO33615.1"/>
    </source>
</evidence>
<keyword evidence="7" id="KW-1278">Translocase</keyword>
<evidence type="ECO:0000256" key="8">
    <source>
        <dbReference type="ARBA" id="ARBA00023136"/>
    </source>
</evidence>
<dbReference type="GO" id="GO:0016887">
    <property type="term" value="F:ATP hydrolysis activity"/>
    <property type="evidence" value="ECO:0007669"/>
    <property type="project" value="InterPro"/>
</dbReference>
<dbReference type="Proteomes" id="UP000294508">
    <property type="component" value="Unassembled WGS sequence"/>
</dbReference>
<dbReference type="PROSITE" id="PS00211">
    <property type="entry name" value="ABC_TRANSPORTER_1"/>
    <property type="match status" value="1"/>
</dbReference>
<dbReference type="FunFam" id="3.40.50.300:FF:000127">
    <property type="entry name" value="Ribose import ATP-binding protein RbsA"/>
    <property type="match status" value="1"/>
</dbReference>
<evidence type="ECO:0000256" key="7">
    <source>
        <dbReference type="ARBA" id="ARBA00022967"/>
    </source>
</evidence>
<evidence type="ECO:0000256" key="3">
    <source>
        <dbReference type="ARBA" id="ARBA00022475"/>
    </source>
</evidence>
<dbReference type="RefSeq" id="WP_132209056.1">
    <property type="nucleotide sequence ID" value="NZ_SLWN01000003.1"/>
</dbReference>
<keyword evidence="2" id="KW-0813">Transport</keyword>
<keyword evidence="3" id="KW-1003">Cell membrane</keyword>
<dbReference type="PROSITE" id="PS50893">
    <property type="entry name" value="ABC_TRANSPORTER_2"/>
    <property type="match status" value="2"/>
</dbReference>
<dbReference type="SMART" id="SM00382">
    <property type="entry name" value="AAA"/>
    <property type="match status" value="2"/>
</dbReference>
<dbReference type="AlphaFoldDB" id="A0A4R2HUC2"/>
<dbReference type="InterPro" id="IPR003593">
    <property type="entry name" value="AAA+_ATPase"/>
</dbReference>
<dbReference type="SUPFAM" id="SSF52540">
    <property type="entry name" value="P-loop containing nucleoside triphosphate hydrolases"/>
    <property type="match status" value="2"/>
</dbReference>
<name>A0A4R2HUC2_9ACTN</name>
<evidence type="ECO:0000313" key="11">
    <source>
        <dbReference type="Proteomes" id="UP000294508"/>
    </source>
</evidence>
<dbReference type="PANTHER" id="PTHR43790:SF9">
    <property type="entry name" value="GALACTOFURANOSE TRANSPORTER ATP-BINDING PROTEIN YTFR"/>
    <property type="match status" value="1"/>
</dbReference>
<dbReference type="Pfam" id="PF00005">
    <property type="entry name" value="ABC_tran"/>
    <property type="match status" value="2"/>
</dbReference>
<evidence type="ECO:0000256" key="4">
    <source>
        <dbReference type="ARBA" id="ARBA00022737"/>
    </source>
</evidence>
<keyword evidence="8" id="KW-0472">Membrane</keyword>
<comment type="caution">
    <text evidence="10">The sequence shown here is derived from an EMBL/GenBank/DDBJ whole genome shotgun (WGS) entry which is preliminary data.</text>
</comment>
<keyword evidence="5" id="KW-0547">Nucleotide-binding</keyword>
<keyword evidence="10" id="KW-0762">Sugar transport</keyword>
<comment type="subcellular location">
    <subcellularLocation>
        <location evidence="1">Cell membrane</location>
        <topology evidence="1">Peripheral membrane protein</topology>
    </subcellularLocation>
</comment>
<dbReference type="InterPro" id="IPR003439">
    <property type="entry name" value="ABC_transporter-like_ATP-bd"/>
</dbReference>
<evidence type="ECO:0000256" key="2">
    <source>
        <dbReference type="ARBA" id="ARBA00022448"/>
    </source>
</evidence>
<accession>A0A4R2HUC2</accession>
<dbReference type="OrthoDB" id="3311037at2"/>
<evidence type="ECO:0000256" key="1">
    <source>
        <dbReference type="ARBA" id="ARBA00004202"/>
    </source>
</evidence>
<gene>
    <name evidence="10" type="ORF">EV652_103617</name>
</gene>
<sequence>MAVRLRGIGKSFPGVVANHDVDIEVKSGTVHALVGENGAGKSTLMKILYGVQKPDEGSIEINGDDLVLHSPADAIKQGVGMVFQHFMLADNLTVMENVVLGAEKLYGIGDRARAKIKELSETYGFGLSPDDLVEDLGVGQRQRIEILKVLYRGAKIIILDEPTAVLVPQEVDALFGNLRGLKAEGYTLLFISHKLDEVLAVADDVTVMRRGTTVASVRPADVTARQLAELMVGSELPSPSTEESTVTEDVQLTVENVTLAGSGERNLLDDVSLRIHRGEVLGIAGVEGNGQTELVELVMGMRPATSGRVRLGTEDITEWSTSDRRNAGIGYIPEDRHRHGLLLDFPLWENRILGHQDRAPSVRGPWINKAGARKDSERIVEQYDVRTPSIETTARALSGGNQQKFIVGREMSGDPVLLIASHPTRGVDVGAQAAIWDHIREARRQGLAVLLISADLDELIGLSDQIQVILRGRLVGEFDPDTVTPEQLGSAMTGAGGEE</sequence>
<dbReference type="EMBL" id="SLWN01000003">
    <property type="protein sequence ID" value="TCO33615.1"/>
    <property type="molecule type" value="Genomic_DNA"/>
</dbReference>